<keyword evidence="2" id="KW-1185">Reference proteome</keyword>
<dbReference type="Proteomes" id="UP000281343">
    <property type="component" value="Unassembled WGS sequence"/>
</dbReference>
<evidence type="ECO:0000313" key="1">
    <source>
        <dbReference type="EMBL" id="RMA40750.1"/>
    </source>
</evidence>
<comment type="caution">
    <text evidence="1">The sequence shown here is derived from an EMBL/GenBank/DDBJ whole genome shotgun (WGS) entry which is preliminary data.</text>
</comment>
<organism evidence="1 2">
    <name type="scientific">Rhodophyticola porphyridii</name>
    <dbReference type="NCBI Taxonomy" id="1852017"/>
    <lineage>
        <taxon>Bacteria</taxon>
        <taxon>Pseudomonadati</taxon>
        <taxon>Pseudomonadota</taxon>
        <taxon>Alphaproteobacteria</taxon>
        <taxon>Rhodobacterales</taxon>
        <taxon>Roseobacteraceae</taxon>
        <taxon>Rhodophyticola</taxon>
    </lineage>
</organism>
<dbReference type="EMBL" id="RCNT01000012">
    <property type="protein sequence ID" value="RMA40750.1"/>
    <property type="molecule type" value="Genomic_DNA"/>
</dbReference>
<dbReference type="AlphaFoldDB" id="A0A3L9YCP6"/>
<gene>
    <name evidence="1" type="ORF">D9R08_18170</name>
</gene>
<sequence length="187" mass="20616">MMAGWGKFGFFNVVSAFNRVAGLRKTSTAFHYEILLSVVASRESAGLSFIKGIICLVICVPLGFGATLANDLDDSYNILFCDTVEALGENAGQNLAENYLSERDVNVRIFDLARANGEQFDPDLTFVAFDGTNLDSLRDCAEYSGISDVQLFKIVQEQLESHSEPPEIFQHIPGLSGVEELDARWHL</sequence>
<proteinExistence type="predicted"/>
<reference evidence="1 2" key="1">
    <citation type="submission" date="2018-10" db="EMBL/GenBank/DDBJ databases">
        <authorList>
            <person name="Jung H.S."/>
            <person name="Jeon C.O."/>
        </authorList>
    </citation>
    <scope>NUCLEOTIDE SEQUENCE [LARGE SCALE GENOMIC DNA]</scope>
    <source>
        <strain evidence="1 2">MA-7-27</strain>
    </source>
</reference>
<protein>
    <submittedName>
        <fullName evidence="1">Uncharacterized protein</fullName>
    </submittedName>
</protein>
<name>A0A3L9YCP6_9RHOB</name>
<evidence type="ECO:0000313" key="2">
    <source>
        <dbReference type="Proteomes" id="UP000281343"/>
    </source>
</evidence>
<accession>A0A3L9YCP6</accession>